<accession>A0A3M7PJX1</accession>
<dbReference type="InterPro" id="IPR036013">
    <property type="entry name" value="Band_7/SPFH_dom_sf"/>
</dbReference>
<evidence type="ECO:0000256" key="1">
    <source>
        <dbReference type="SAM" id="MobiDB-lite"/>
    </source>
</evidence>
<dbReference type="OrthoDB" id="6125719at2759"/>
<evidence type="ECO:0000259" key="2">
    <source>
        <dbReference type="Pfam" id="PF11978"/>
    </source>
</evidence>
<organism evidence="4 5">
    <name type="scientific">Brachionus plicatilis</name>
    <name type="common">Marine rotifer</name>
    <name type="synonym">Brachionus muelleri</name>
    <dbReference type="NCBI Taxonomy" id="10195"/>
    <lineage>
        <taxon>Eukaryota</taxon>
        <taxon>Metazoa</taxon>
        <taxon>Spiralia</taxon>
        <taxon>Gnathifera</taxon>
        <taxon>Rotifera</taxon>
        <taxon>Eurotatoria</taxon>
        <taxon>Monogononta</taxon>
        <taxon>Pseudotrocha</taxon>
        <taxon>Ploima</taxon>
        <taxon>Brachionidae</taxon>
        <taxon>Brachionus</taxon>
    </lineage>
</organism>
<dbReference type="STRING" id="10195.A0A3M7PJX1"/>
<evidence type="ECO:0000259" key="3">
    <source>
        <dbReference type="Pfam" id="PF17795"/>
    </source>
</evidence>
<dbReference type="GO" id="GO:0005737">
    <property type="term" value="C:cytoplasm"/>
    <property type="evidence" value="ECO:0007669"/>
    <property type="project" value="TreeGrafter"/>
</dbReference>
<dbReference type="CDD" id="cd08825">
    <property type="entry name" value="MVP_shoulder"/>
    <property type="match status" value="1"/>
</dbReference>
<keyword evidence="5" id="KW-1185">Reference proteome</keyword>
<dbReference type="PANTHER" id="PTHR14165">
    <property type="entry name" value="MAJOR VAULT PROTEIN"/>
    <property type="match status" value="1"/>
</dbReference>
<feature type="region of interest" description="Disordered" evidence="1">
    <location>
        <begin position="249"/>
        <end position="276"/>
    </location>
</feature>
<dbReference type="GO" id="GO:0005634">
    <property type="term" value="C:nucleus"/>
    <property type="evidence" value="ECO:0007669"/>
    <property type="project" value="TreeGrafter"/>
</dbReference>
<reference evidence="4 5" key="1">
    <citation type="journal article" date="2018" name="Sci. Rep.">
        <title>Genomic signatures of local adaptation to the degree of environmental predictability in rotifers.</title>
        <authorList>
            <person name="Franch-Gras L."/>
            <person name="Hahn C."/>
            <person name="Garcia-Roger E.M."/>
            <person name="Carmona M.J."/>
            <person name="Serra M."/>
            <person name="Gomez A."/>
        </authorList>
    </citation>
    <scope>NUCLEOTIDE SEQUENCE [LARGE SCALE GENOMIC DNA]</scope>
    <source>
        <strain evidence="4">HYR1</strain>
    </source>
</reference>
<dbReference type="PANTHER" id="PTHR14165:SF3">
    <property type="entry name" value="MAJOR VAULT PROTEIN"/>
    <property type="match status" value="1"/>
</dbReference>
<feature type="domain" description="Major vault protein repeat" evidence="3">
    <location>
        <begin position="48"/>
        <end position="109"/>
    </location>
</feature>
<evidence type="ECO:0000313" key="4">
    <source>
        <dbReference type="EMBL" id="RMZ99421.1"/>
    </source>
</evidence>
<dbReference type="InterPro" id="IPR040989">
    <property type="entry name" value="Vault_3"/>
</dbReference>
<feature type="compositionally biased region" description="Basic and acidic residues" evidence="1">
    <location>
        <begin position="253"/>
        <end position="276"/>
    </location>
</feature>
<dbReference type="Proteomes" id="UP000276133">
    <property type="component" value="Unassembled WGS sequence"/>
</dbReference>
<dbReference type="EMBL" id="REGN01010222">
    <property type="protein sequence ID" value="RMZ99421.1"/>
    <property type="molecule type" value="Genomic_DNA"/>
</dbReference>
<proteinExistence type="predicted"/>
<dbReference type="AlphaFoldDB" id="A0A3M7PJX1"/>
<dbReference type="Gene3D" id="2.30.30.570">
    <property type="match status" value="1"/>
</dbReference>
<dbReference type="FunFam" id="3.30.479.30:FF:000010">
    <property type="entry name" value="major vault protein-like"/>
    <property type="match status" value="1"/>
</dbReference>
<sequence>MLNQDEELWEKDLNSSIEKLLVKNPLLEAALTEKLDKEPLPNRVKSRVVSFRVPHNGAVQVYDYKEKKARVVFGPNLVMLRPDEQFTQLSLSGGKPKIPNKIKSICLLLGPDFSTDIFQIETADHARLSLTVSYNWHFDTSKMNDPNEAAKLFNVPDFVGDACKTISSRIRGAVASKNFDFFHKNSARIIRESVFGVDENKKIRKEFIFEQNNLIITSIDIQGVEPVDQRTRDSLQKSVQLAIEITTNSQEATAKHEAERAEQEARGKLERQKILD</sequence>
<gene>
    <name evidence="4" type="ORF">BpHYR1_043942</name>
</gene>
<feature type="non-terminal residue" evidence="4">
    <location>
        <position position="276"/>
    </location>
</feature>
<dbReference type="InterPro" id="IPR021870">
    <property type="entry name" value="MVP_shoulder"/>
</dbReference>
<dbReference type="Pfam" id="PF17795">
    <property type="entry name" value="Vault_3"/>
    <property type="match status" value="1"/>
</dbReference>
<evidence type="ECO:0000313" key="5">
    <source>
        <dbReference type="Proteomes" id="UP000276133"/>
    </source>
</evidence>
<feature type="domain" description="Major vault protein shoulder" evidence="2">
    <location>
        <begin position="110"/>
        <end position="228"/>
    </location>
</feature>
<dbReference type="FunFam" id="2.30.30.570:FF:000001">
    <property type="entry name" value="major vault protein-like"/>
    <property type="match status" value="1"/>
</dbReference>
<dbReference type="Pfam" id="PF11978">
    <property type="entry name" value="MVP_shoulder"/>
    <property type="match status" value="1"/>
</dbReference>
<protein>
    <submittedName>
        <fullName evidence="4">Major vault-like</fullName>
    </submittedName>
</protein>
<dbReference type="InterPro" id="IPR039059">
    <property type="entry name" value="MVP"/>
</dbReference>
<dbReference type="Gene3D" id="6.10.250.720">
    <property type="match status" value="1"/>
</dbReference>
<dbReference type="Gene3D" id="3.30.479.30">
    <property type="entry name" value="Band 7 domain"/>
    <property type="match status" value="1"/>
</dbReference>
<name>A0A3M7PJX1_BRAPC</name>
<comment type="caution">
    <text evidence="4">The sequence shown here is derived from an EMBL/GenBank/DDBJ whole genome shotgun (WGS) entry which is preliminary data.</text>
</comment>